<feature type="domain" description="DIRP" evidence="5">
    <location>
        <begin position="382"/>
        <end position="474"/>
    </location>
</feature>
<evidence type="ECO:0000256" key="3">
    <source>
        <dbReference type="SAM" id="Coils"/>
    </source>
</evidence>
<accession>A0A8J4Q1F6</accession>
<comment type="subcellular location">
    <subcellularLocation>
        <location evidence="1">Nucleus</location>
    </subcellularLocation>
</comment>
<feature type="coiled-coil region" evidence="3">
    <location>
        <begin position="571"/>
        <end position="598"/>
    </location>
</feature>
<keyword evidence="3" id="KW-0175">Coiled coil</keyword>
<dbReference type="GO" id="GO:0006357">
    <property type="term" value="P:regulation of transcription by RNA polymerase II"/>
    <property type="evidence" value="ECO:0007669"/>
    <property type="project" value="TreeGrafter"/>
</dbReference>
<name>A0A8J4Q1F6_9MYCE</name>
<evidence type="ECO:0000256" key="1">
    <source>
        <dbReference type="ARBA" id="ARBA00004123"/>
    </source>
</evidence>
<gene>
    <name evidence="6" type="ORF">CYY_002581</name>
</gene>
<dbReference type="GO" id="GO:0017053">
    <property type="term" value="C:transcription repressor complex"/>
    <property type="evidence" value="ECO:0007669"/>
    <property type="project" value="InterPro"/>
</dbReference>
<evidence type="ECO:0000313" key="7">
    <source>
        <dbReference type="Proteomes" id="UP000695562"/>
    </source>
</evidence>
<feature type="compositionally biased region" description="Low complexity" evidence="4">
    <location>
        <begin position="301"/>
        <end position="334"/>
    </location>
</feature>
<dbReference type="InterPro" id="IPR033471">
    <property type="entry name" value="DIRP"/>
</dbReference>
<reference evidence="6" key="1">
    <citation type="submission" date="2020-01" db="EMBL/GenBank/DDBJ databases">
        <title>Development of genomics and gene disruption for Polysphondylium violaceum indicates a role for the polyketide synthase stlB in stalk morphogenesis.</title>
        <authorList>
            <person name="Narita B."/>
            <person name="Kawabe Y."/>
            <person name="Kin K."/>
            <person name="Saito T."/>
            <person name="Gibbs R."/>
            <person name="Kuspa A."/>
            <person name="Muzny D."/>
            <person name="Queller D."/>
            <person name="Richards S."/>
            <person name="Strassman J."/>
            <person name="Sucgang R."/>
            <person name="Worley K."/>
            <person name="Schaap P."/>
        </authorList>
    </citation>
    <scope>NUCLEOTIDE SEQUENCE</scope>
    <source>
        <strain evidence="6">QSvi11</strain>
    </source>
</reference>
<evidence type="ECO:0000256" key="2">
    <source>
        <dbReference type="ARBA" id="ARBA00023242"/>
    </source>
</evidence>
<dbReference type="GO" id="GO:0006351">
    <property type="term" value="P:DNA-templated transcription"/>
    <property type="evidence" value="ECO:0007669"/>
    <property type="project" value="InterPro"/>
</dbReference>
<organism evidence="6 7">
    <name type="scientific">Polysphondylium violaceum</name>
    <dbReference type="NCBI Taxonomy" id="133409"/>
    <lineage>
        <taxon>Eukaryota</taxon>
        <taxon>Amoebozoa</taxon>
        <taxon>Evosea</taxon>
        <taxon>Eumycetozoa</taxon>
        <taxon>Dictyostelia</taxon>
        <taxon>Dictyosteliales</taxon>
        <taxon>Dictyosteliaceae</taxon>
        <taxon>Polysphondylium</taxon>
    </lineage>
</organism>
<feature type="compositionally biased region" description="Polar residues" evidence="4">
    <location>
        <begin position="256"/>
        <end position="278"/>
    </location>
</feature>
<evidence type="ECO:0000259" key="5">
    <source>
        <dbReference type="SMART" id="SM01135"/>
    </source>
</evidence>
<feature type="region of interest" description="Disordered" evidence="4">
    <location>
        <begin position="1"/>
        <end position="26"/>
    </location>
</feature>
<keyword evidence="7" id="KW-1185">Reference proteome</keyword>
<dbReference type="Proteomes" id="UP000695562">
    <property type="component" value="Unassembled WGS sequence"/>
</dbReference>
<protein>
    <recommendedName>
        <fullName evidence="5">DIRP domain-containing protein</fullName>
    </recommendedName>
</protein>
<dbReference type="OrthoDB" id="2339771at2759"/>
<comment type="caution">
    <text evidence="6">The sequence shown here is derived from an EMBL/GenBank/DDBJ whole genome shotgun (WGS) entry which is preliminary data.</text>
</comment>
<dbReference type="PANTHER" id="PTHR21689:SF2">
    <property type="entry name" value="PROTEIN LIN-9 HOMOLOG"/>
    <property type="match status" value="1"/>
</dbReference>
<dbReference type="Pfam" id="PF06584">
    <property type="entry name" value="DIRP"/>
    <property type="match status" value="1"/>
</dbReference>
<evidence type="ECO:0000313" key="6">
    <source>
        <dbReference type="EMBL" id="KAF2076119.1"/>
    </source>
</evidence>
<feature type="region of interest" description="Disordered" evidence="4">
    <location>
        <begin position="194"/>
        <end position="278"/>
    </location>
</feature>
<feature type="compositionally biased region" description="Low complexity" evidence="4">
    <location>
        <begin position="682"/>
        <end position="694"/>
    </location>
</feature>
<sequence>MSQRNSPLKKNTPRKKGSAINEDNATSTAAAAITHLNSPSIPESPSAAIYIHPQLGHPWSFEELNEFLNIAKKGSKPEWKTIIKKFPQRTIEMLENLYAFSHPIEDYSNTENLDFFVRGIFVTEKKKEQRISGMSPISPIISQSSIQQQQLQQQQQQQQQLLLQQQQLQLQQQQQQQQQQGGYRSSRGRRIVFHNEDSETQSKSAPKTTPSRRLFADMSPSKLTTTTTTTTTTSTNAPSPSTSPSGTPTKRKRIQRSNILSPSPSTPTNNNIGISNNDITLSPGNLPAKLKFKQGKGIGVSSPSSNNKNNNNNNNNNNSSGLKSNESSKNPNSSTTLIPSDEAQSSIQKKLLNFLEKRPATTAIGNDNNRQGANCWSIYEWFYSDLDSPFYFYNEFQVWLNEIGIGRFKKLTSVEWNAIRSKLKRPRRLSKQFFNEARVKLEQTRDKVRSSMMNDEYFKFLRIQKDTKVLYLKNDSLIEKGSIIDYDQTKNCYNILSRSNQVIEVSDTDVMSLEKNIKNIVENTFYFGPTNTSKRGKRKTTEDYIVHHDENQLPANHSEHNNHVLILLLGLIVVLEKKENLLNQIAQMNEKAKEYLLVGYPSQFQIEYSQILLGLEYLNSILESLLEIFRSHFRYSNSNSLADKSMINGNNVSENHINNNSNIINSNVQEESISENEPMDQSENNNNNSNLNSNQNNNSSIFYDILSSLNNRSEEEDDNGESKNIEKDIYKTQLFLISELIKNQSEQFIDQIDQDSVNNNNINNNVNSNNNNSNGKEQYLSEILANEDPLKKLLVYCVSFLFNLKQTCVNTEFGEQEITYIFDTCLKPLRPKSKENQIIFDQIRQSVEILRKKILSSHFPNSMTTTTTTNTAMNKTIVPE</sequence>
<dbReference type="SMART" id="SM01135">
    <property type="entry name" value="DIRP"/>
    <property type="match status" value="1"/>
</dbReference>
<dbReference type="InterPro" id="IPR010561">
    <property type="entry name" value="LIN-9/ALY1"/>
</dbReference>
<dbReference type="AlphaFoldDB" id="A0A8J4Q1F6"/>
<dbReference type="GO" id="GO:0051726">
    <property type="term" value="P:regulation of cell cycle"/>
    <property type="evidence" value="ECO:0007669"/>
    <property type="project" value="TreeGrafter"/>
</dbReference>
<keyword evidence="2" id="KW-0539">Nucleus</keyword>
<feature type="region of interest" description="Disordered" evidence="4">
    <location>
        <begin position="670"/>
        <end position="694"/>
    </location>
</feature>
<feature type="compositionally biased region" description="Low complexity" evidence="4">
    <location>
        <begin position="219"/>
        <end position="248"/>
    </location>
</feature>
<dbReference type="GO" id="GO:0003677">
    <property type="term" value="F:DNA binding"/>
    <property type="evidence" value="ECO:0007669"/>
    <property type="project" value="TreeGrafter"/>
</dbReference>
<dbReference type="PANTHER" id="PTHR21689">
    <property type="entry name" value="LIN-9"/>
    <property type="match status" value="1"/>
</dbReference>
<feature type="region of interest" description="Disordered" evidence="4">
    <location>
        <begin position="295"/>
        <end position="343"/>
    </location>
</feature>
<dbReference type="GO" id="GO:0005654">
    <property type="term" value="C:nucleoplasm"/>
    <property type="evidence" value="ECO:0007669"/>
    <property type="project" value="TreeGrafter"/>
</dbReference>
<feature type="compositionally biased region" description="Polar residues" evidence="4">
    <location>
        <begin position="201"/>
        <end position="211"/>
    </location>
</feature>
<proteinExistence type="predicted"/>
<dbReference type="EMBL" id="AJWJ01000072">
    <property type="protein sequence ID" value="KAF2076119.1"/>
    <property type="molecule type" value="Genomic_DNA"/>
</dbReference>
<evidence type="ECO:0000256" key="4">
    <source>
        <dbReference type="SAM" id="MobiDB-lite"/>
    </source>
</evidence>